<accession>X1F4K9</accession>
<gene>
    <name evidence="1" type="ORF">S03H2_07980</name>
</gene>
<evidence type="ECO:0000313" key="1">
    <source>
        <dbReference type="EMBL" id="GAH27470.1"/>
    </source>
</evidence>
<proteinExistence type="predicted"/>
<feature type="non-terminal residue" evidence="1">
    <location>
        <position position="1"/>
    </location>
</feature>
<name>X1F4K9_9ZZZZ</name>
<reference evidence="1" key="1">
    <citation type="journal article" date="2014" name="Front. Microbiol.">
        <title>High frequency of phylogenetically diverse reductive dehalogenase-homologous genes in deep subseafloor sedimentary metagenomes.</title>
        <authorList>
            <person name="Kawai M."/>
            <person name="Futagami T."/>
            <person name="Toyoda A."/>
            <person name="Takaki Y."/>
            <person name="Nishi S."/>
            <person name="Hori S."/>
            <person name="Arai W."/>
            <person name="Tsubouchi T."/>
            <person name="Morono Y."/>
            <person name="Uchiyama I."/>
            <person name="Ito T."/>
            <person name="Fujiyama A."/>
            <person name="Inagaki F."/>
            <person name="Takami H."/>
        </authorList>
    </citation>
    <scope>NUCLEOTIDE SEQUENCE</scope>
    <source>
        <strain evidence="1">Expedition CK06-06</strain>
    </source>
</reference>
<organism evidence="1">
    <name type="scientific">marine sediment metagenome</name>
    <dbReference type="NCBI Taxonomy" id="412755"/>
    <lineage>
        <taxon>unclassified sequences</taxon>
        <taxon>metagenomes</taxon>
        <taxon>ecological metagenomes</taxon>
    </lineage>
</organism>
<dbReference type="EMBL" id="BARU01003789">
    <property type="protein sequence ID" value="GAH27470.1"/>
    <property type="molecule type" value="Genomic_DNA"/>
</dbReference>
<comment type="caution">
    <text evidence="1">The sequence shown here is derived from an EMBL/GenBank/DDBJ whole genome shotgun (WGS) entry which is preliminary data.</text>
</comment>
<dbReference type="AlphaFoldDB" id="X1F4K9"/>
<sequence length="266" mass="28850">VKGDILPRGGIFEVTLIDESTLARIGEEMIVDKELIDRVLSAPGDIIIKAAGNIAYPVGLRTERISREVEELSHLTGRPFEYIAGLGADARTMIGAGARKDIPVIVSVPQLIGGGMVGLAIGDSIPFKRRSALVASLLEDASVIIESGIALSQEIHDGPFETYTGHGIWSAWDGIDTYSLKDKSLIRIDLDPNLEWIWELERSGGEVQGSVDRGLPKTKTFKVPFRMEMSGCAAAMLSPMEHSVNNKKRLALVSYTCLIIALLLPE</sequence>
<protein>
    <submittedName>
        <fullName evidence="1">Uncharacterized protein</fullName>
    </submittedName>
</protein>